<dbReference type="InterPro" id="IPR050900">
    <property type="entry name" value="Transposase_IS3/IS150/IS904"/>
</dbReference>
<dbReference type="EMBL" id="JAOYEY010000002">
    <property type="protein sequence ID" value="MCV9884081.1"/>
    <property type="molecule type" value="Genomic_DNA"/>
</dbReference>
<name>A0ABT3DAR4_9BACI</name>
<evidence type="ECO:0000313" key="5">
    <source>
        <dbReference type="Proteomes" id="UP001526147"/>
    </source>
</evidence>
<dbReference type="Gene3D" id="3.30.420.10">
    <property type="entry name" value="Ribonuclease H-like superfamily/Ribonuclease H"/>
    <property type="match status" value="1"/>
</dbReference>
<dbReference type="SUPFAM" id="SSF46689">
    <property type="entry name" value="Homeodomain-like"/>
    <property type="match status" value="1"/>
</dbReference>
<dbReference type="InterPro" id="IPR048020">
    <property type="entry name" value="Transpos_IS3"/>
</dbReference>
<dbReference type="PANTHER" id="PTHR46889">
    <property type="entry name" value="TRANSPOSASE INSF FOR INSERTION SEQUENCE IS3B-RELATED"/>
    <property type="match status" value="1"/>
</dbReference>
<evidence type="ECO:0000313" key="4">
    <source>
        <dbReference type="EMBL" id="MCV9884081.1"/>
    </source>
</evidence>
<dbReference type="InterPro" id="IPR001584">
    <property type="entry name" value="Integrase_cat-core"/>
</dbReference>
<protein>
    <submittedName>
        <fullName evidence="4">IS3 family transposase</fullName>
    </submittedName>
</protein>
<evidence type="ECO:0000256" key="1">
    <source>
        <dbReference type="ARBA" id="ARBA00002286"/>
    </source>
</evidence>
<evidence type="ECO:0000259" key="3">
    <source>
        <dbReference type="PROSITE" id="PS50994"/>
    </source>
</evidence>
<dbReference type="PROSITE" id="PS50994">
    <property type="entry name" value="INTEGRASE"/>
    <property type="match status" value="1"/>
</dbReference>
<dbReference type="Pfam" id="PF13276">
    <property type="entry name" value="HTH_21"/>
    <property type="match status" value="1"/>
</dbReference>
<proteinExistence type="predicted"/>
<dbReference type="Gene3D" id="1.10.10.60">
    <property type="entry name" value="Homeodomain-like"/>
    <property type="match status" value="1"/>
</dbReference>
<dbReference type="InterPro" id="IPR012337">
    <property type="entry name" value="RNaseH-like_sf"/>
</dbReference>
<accession>A0ABT3DAR4</accession>
<dbReference type="Pfam" id="PF01527">
    <property type="entry name" value="HTH_Tnp_1"/>
    <property type="match status" value="1"/>
</dbReference>
<dbReference type="SUPFAM" id="SSF53098">
    <property type="entry name" value="Ribonuclease H-like"/>
    <property type="match status" value="1"/>
</dbReference>
<gene>
    <name evidence="4" type="ORF">OIH86_00035</name>
</gene>
<organism evidence="4 5">
    <name type="scientific">Metabacillus halosaccharovorans</name>
    <dbReference type="NCBI Taxonomy" id="930124"/>
    <lineage>
        <taxon>Bacteria</taxon>
        <taxon>Bacillati</taxon>
        <taxon>Bacillota</taxon>
        <taxon>Bacilli</taxon>
        <taxon>Bacillales</taxon>
        <taxon>Bacillaceae</taxon>
        <taxon>Metabacillus</taxon>
    </lineage>
</organism>
<dbReference type="NCBIfam" id="NF033516">
    <property type="entry name" value="transpos_IS3"/>
    <property type="match status" value="1"/>
</dbReference>
<dbReference type="InterPro" id="IPR002514">
    <property type="entry name" value="Transposase_8"/>
</dbReference>
<sequence>MTKRERRTFTEEFKQQIVQLYNSGKPRKEIIKEYDLTPSSLDKWVSQSQTSGSFKEKDNLTPEQKELAELRKRNKQLEMENDILKQAALILGRKLNVIKNNQHKYSISAMCKVLKIPRSTYYYEAKERQAEDDITSDIIEIFHESFQNYGTRKIKKELAKRGKVVSRRRIGRIMKEQGLVSSYTLAQFKPHSSGTNESEQKNELDRQFTQDEALSVVVSDLTYVRVDKKWQYICVFVDLFNREIIGYSTGRHKNALLVYRALASIKTDLRNIKLFHTDRGSEFKNKLIDEALATFNIQRSLSMKGCPYDNAVAEATFKIIKTEFIKGRHFDSLEELEKELQQYINWFNYKRIHGTLGYLSPIEFKLGHLKKVV</sequence>
<reference evidence="4 5" key="1">
    <citation type="submission" date="2022-10" db="EMBL/GenBank/DDBJ databases">
        <title>Draft genome assembly of moderately radiation resistant bacterium Metabacillus halosaccharovorans.</title>
        <authorList>
            <person name="Pal S."/>
            <person name="Gopinathan A."/>
        </authorList>
    </citation>
    <scope>NUCLEOTIDE SEQUENCE [LARGE SCALE GENOMIC DNA]</scope>
    <source>
        <strain evidence="4 5">VITHBRA001</strain>
    </source>
</reference>
<keyword evidence="2" id="KW-0175">Coiled coil</keyword>
<dbReference type="Proteomes" id="UP001526147">
    <property type="component" value="Unassembled WGS sequence"/>
</dbReference>
<keyword evidence="5" id="KW-1185">Reference proteome</keyword>
<feature type="coiled-coil region" evidence="2">
    <location>
        <begin position="60"/>
        <end position="87"/>
    </location>
</feature>
<dbReference type="PANTHER" id="PTHR46889:SF7">
    <property type="entry name" value="TRANSPOSASE FOR INSERTION SEQUENCE ELEMENT IS904"/>
    <property type="match status" value="1"/>
</dbReference>
<dbReference type="InterPro" id="IPR036397">
    <property type="entry name" value="RNaseH_sf"/>
</dbReference>
<evidence type="ECO:0000256" key="2">
    <source>
        <dbReference type="SAM" id="Coils"/>
    </source>
</evidence>
<dbReference type="InterPro" id="IPR025948">
    <property type="entry name" value="HTH-like_dom"/>
</dbReference>
<feature type="domain" description="Integrase catalytic" evidence="3">
    <location>
        <begin position="208"/>
        <end position="369"/>
    </location>
</feature>
<dbReference type="InterPro" id="IPR009057">
    <property type="entry name" value="Homeodomain-like_sf"/>
</dbReference>
<dbReference type="Pfam" id="PF13333">
    <property type="entry name" value="rve_2"/>
    <property type="match status" value="1"/>
</dbReference>
<comment type="function">
    <text evidence="1">Involved in the transposition of the insertion sequence.</text>
</comment>
<dbReference type="Pfam" id="PF00665">
    <property type="entry name" value="rve"/>
    <property type="match status" value="1"/>
</dbReference>
<comment type="caution">
    <text evidence="4">The sequence shown here is derived from an EMBL/GenBank/DDBJ whole genome shotgun (WGS) entry which is preliminary data.</text>
</comment>